<name>A0A4S9SP77_AURPU</name>
<feature type="compositionally biased region" description="Polar residues" evidence="1">
    <location>
        <begin position="48"/>
        <end position="68"/>
    </location>
</feature>
<feature type="compositionally biased region" description="Polar residues" evidence="1">
    <location>
        <begin position="253"/>
        <end position="275"/>
    </location>
</feature>
<dbReference type="InterPro" id="IPR000300">
    <property type="entry name" value="IPPc"/>
</dbReference>
<comment type="caution">
    <text evidence="3">The sequence shown here is derived from an EMBL/GenBank/DDBJ whole genome shotgun (WGS) entry which is preliminary data.</text>
</comment>
<dbReference type="Gene3D" id="3.60.10.10">
    <property type="entry name" value="Endonuclease/exonuclease/phosphatase"/>
    <property type="match status" value="1"/>
</dbReference>
<feature type="compositionally biased region" description="Polar residues" evidence="1">
    <location>
        <begin position="322"/>
        <end position="337"/>
    </location>
</feature>
<feature type="compositionally biased region" description="Basic and acidic residues" evidence="1">
    <location>
        <begin position="451"/>
        <end position="461"/>
    </location>
</feature>
<dbReference type="InterPro" id="IPR036322">
    <property type="entry name" value="WD40_repeat_dom_sf"/>
</dbReference>
<dbReference type="PANTHER" id="PTHR11200:SF240">
    <property type="entry name" value="INOSITOL POLYPHOSPHATE 5-PHOSPHATASE C9G1.10C-RELATED"/>
    <property type="match status" value="1"/>
</dbReference>
<dbReference type="SUPFAM" id="SSF56219">
    <property type="entry name" value="DNase I-like"/>
    <property type="match status" value="1"/>
</dbReference>
<dbReference type="SUPFAM" id="SSF50978">
    <property type="entry name" value="WD40 repeat-like"/>
    <property type="match status" value="1"/>
</dbReference>
<dbReference type="AlphaFoldDB" id="A0A4S9SP77"/>
<feature type="compositionally biased region" description="Polar residues" evidence="1">
    <location>
        <begin position="202"/>
        <end position="211"/>
    </location>
</feature>
<feature type="region of interest" description="Disordered" evidence="1">
    <location>
        <begin position="1"/>
        <end position="510"/>
    </location>
</feature>
<evidence type="ECO:0000259" key="2">
    <source>
        <dbReference type="SMART" id="SM00128"/>
    </source>
</evidence>
<dbReference type="GO" id="GO:0004439">
    <property type="term" value="F:phosphatidylinositol-4,5-bisphosphate 5-phosphatase activity"/>
    <property type="evidence" value="ECO:0007669"/>
    <property type="project" value="TreeGrafter"/>
</dbReference>
<dbReference type="GO" id="GO:0046856">
    <property type="term" value="P:phosphatidylinositol dephosphorylation"/>
    <property type="evidence" value="ECO:0007669"/>
    <property type="project" value="InterPro"/>
</dbReference>
<dbReference type="SMART" id="SM00320">
    <property type="entry name" value="WD40"/>
    <property type="match status" value="4"/>
</dbReference>
<dbReference type="EMBL" id="QZBM01000542">
    <property type="protein sequence ID" value="THZ12842.1"/>
    <property type="molecule type" value="Genomic_DNA"/>
</dbReference>
<dbReference type="FunFam" id="3.60.10.10:FF:000036">
    <property type="entry name" value="Inositol polyphosphate phosphatase, putative"/>
    <property type="match status" value="1"/>
</dbReference>
<accession>A0A4S9SP77</accession>
<feature type="compositionally biased region" description="Low complexity" evidence="1">
    <location>
        <begin position="147"/>
        <end position="160"/>
    </location>
</feature>
<dbReference type="InterPro" id="IPR036691">
    <property type="entry name" value="Endo/exonu/phosph_ase_sf"/>
</dbReference>
<evidence type="ECO:0000313" key="3">
    <source>
        <dbReference type="EMBL" id="THZ12842.1"/>
    </source>
</evidence>
<feature type="compositionally biased region" description="Low complexity" evidence="1">
    <location>
        <begin position="190"/>
        <end position="201"/>
    </location>
</feature>
<feature type="domain" description="Inositol polyphosphate-related phosphatase" evidence="2">
    <location>
        <begin position="837"/>
        <end position="1177"/>
    </location>
</feature>
<sequence>MADGDHQGTDAQKAVAKSGAAGAANQANLGKNKRGIRIPTVKDESSIKPVSSLRSRFENMTTQCQPVQSTPPPSVRRSLDLPRPLPRPDPTPDNTSQASKKAKPPPPRARPVSTAYPLTPRHSPPTVSVQSPASPPRNLDIRVTNATPSKSPPTSTLSTPGSNNASPAGSIRHFRTPSRVTTPALEARMSAFLQSSQSSASTPAESKPQSNGEHRPKSPNFGGPPPVNRAGKPKIGNLPSAGVESLAPMVASRTGSTQISPFGTPPSSSESTPHAEQTIPAVPTDSKPRNQSASHGYFAGVVAPRPAPVQHRNPSPKPLSRSYDSSSFHPSRLQQIPQRAPISVQDGTNEEEAPSLPPRPEREMHSGRTSPTRFNNKIPARQSLDIPRRASAVAANTDSTMMPPPRRTQPPPLQTSASALSQGFDRRHSVTPAATPSSSKPPPPAIPAPRRSVDTRREDFRSIPSTPMLTHHADDFEDPPVNYPGGNPQDFPDASQANRRPPRFKSRPWDINTGYDTRTFAVCGDLVCTTGYITRVWSLRTGESCLTLSHGDNVKVTALAFAPTADAEDEGRRLWLGTNIGEIHEVDIPTQSIVRSKPNAHPRREIIRIFRHGSELWSLDDDGKLNVWSPGSTGMPSLDTIPTTFRALRGHSCSVIVGGHLWLAAGKEIRVFKPSAATEAAFNVLQKPLVAEGAGDITAGAIIPSKPDLVYFGHADGKVSVYQHRDFKCVGVFSISPYKISSLAGAGDYLWAGYTAGTIFVYDTSTTPWRVMKDWVAHDNPICSILTDTQSIWKMDNRLQVVSLGLDNAIRVWDGMLREDWLETKMQQNDSEFCSFEEITAGVLTWNAGAVKPNHLKGSERDAAFFRDYFSSNTPPDILIFGFQELVDLENKKVTAKSFFKSRKKDPTEQEHMSHQYRAWRDHLTRCIEDFMPATHGYTLLHTSSMVGLFSCVFVKTSLRARIKQVHTAEVKRGMGGLHGNKGALIIRMIVDDSSVCLINCHLAAGQTQTLHRNNDVAAILEAECLPVAAVSNTAGTFVGGGDGSMILDHEICILNGDLNYRIDAMPRDTVVRAVNERNLAKLLERDQLLLSRRKNPAFRLRVFQELPITFAPTYKYNVGTDDYDTSEKKRAPAWCDRVLYRGMGRIKCEDYRRWEVRVSDHRPVSARLRIRIKKVDEQRRVAAWSRREKEFEKYSGRIAGEAK</sequence>
<reference evidence="3 4" key="1">
    <citation type="submission" date="2018-10" db="EMBL/GenBank/DDBJ databases">
        <title>Fifty Aureobasidium pullulans genomes reveal a recombining polyextremotolerant generalist.</title>
        <authorList>
            <person name="Gostincar C."/>
            <person name="Turk M."/>
            <person name="Zajc J."/>
            <person name="Gunde-Cimerman N."/>
        </authorList>
    </citation>
    <scope>NUCLEOTIDE SEQUENCE [LARGE SCALE GENOMIC DNA]</scope>
    <source>
        <strain evidence="3 4">EXF-3863</strain>
    </source>
</reference>
<dbReference type="Proteomes" id="UP000308005">
    <property type="component" value="Unassembled WGS sequence"/>
</dbReference>
<gene>
    <name evidence="3" type="ORF">D6C91_08224</name>
</gene>
<dbReference type="InterPro" id="IPR046985">
    <property type="entry name" value="IP5"/>
</dbReference>
<dbReference type="InterPro" id="IPR015943">
    <property type="entry name" value="WD40/YVTN_repeat-like_dom_sf"/>
</dbReference>
<dbReference type="Pfam" id="PF22669">
    <property type="entry name" value="Exo_endo_phos2"/>
    <property type="match status" value="1"/>
</dbReference>
<dbReference type="Gene3D" id="2.130.10.10">
    <property type="entry name" value="YVTN repeat-like/Quinoprotein amine dehydrogenase"/>
    <property type="match status" value="2"/>
</dbReference>
<dbReference type="InterPro" id="IPR001680">
    <property type="entry name" value="WD40_rpt"/>
</dbReference>
<evidence type="ECO:0000313" key="4">
    <source>
        <dbReference type="Proteomes" id="UP000308005"/>
    </source>
</evidence>
<dbReference type="PANTHER" id="PTHR11200">
    <property type="entry name" value="INOSITOL 5-PHOSPHATASE"/>
    <property type="match status" value="1"/>
</dbReference>
<feature type="compositionally biased region" description="Pro residues" evidence="1">
    <location>
        <begin position="402"/>
        <end position="413"/>
    </location>
</feature>
<dbReference type="SMART" id="SM00128">
    <property type="entry name" value="IPPc"/>
    <property type="match status" value="1"/>
</dbReference>
<feature type="compositionally biased region" description="Low complexity" evidence="1">
    <location>
        <begin position="11"/>
        <end position="30"/>
    </location>
</feature>
<proteinExistence type="predicted"/>
<organism evidence="3 4">
    <name type="scientific">Aureobasidium pullulans</name>
    <name type="common">Black yeast</name>
    <name type="synonym">Pullularia pullulans</name>
    <dbReference type="NCBI Taxonomy" id="5580"/>
    <lineage>
        <taxon>Eukaryota</taxon>
        <taxon>Fungi</taxon>
        <taxon>Dikarya</taxon>
        <taxon>Ascomycota</taxon>
        <taxon>Pezizomycotina</taxon>
        <taxon>Dothideomycetes</taxon>
        <taxon>Dothideomycetidae</taxon>
        <taxon>Dothideales</taxon>
        <taxon>Saccotheciaceae</taxon>
        <taxon>Aureobasidium</taxon>
    </lineage>
</organism>
<protein>
    <submittedName>
        <fullName evidence="3">DNase I-like protein</fullName>
    </submittedName>
</protein>
<evidence type="ECO:0000256" key="1">
    <source>
        <dbReference type="SAM" id="MobiDB-lite"/>
    </source>
</evidence>